<evidence type="ECO:0000313" key="3">
    <source>
        <dbReference type="Proteomes" id="UP001173801"/>
    </source>
</evidence>
<dbReference type="Proteomes" id="UP001173801">
    <property type="component" value="Unassembled WGS sequence"/>
</dbReference>
<dbReference type="Gene3D" id="3.90.950.20">
    <property type="entry name" value="CinA-like"/>
    <property type="match status" value="1"/>
</dbReference>
<dbReference type="EMBL" id="JANURM010000004">
    <property type="protein sequence ID" value="MDL0088817.1"/>
    <property type="molecule type" value="Genomic_DNA"/>
</dbReference>
<dbReference type="Pfam" id="PF02464">
    <property type="entry name" value="CinA"/>
    <property type="match status" value="1"/>
</dbReference>
<gene>
    <name evidence="2" type="ORF">NYG85_05460</name>
</gene>
<evidence type="ECO:0000313" key="2">
    <source>
        <dbReference type="EMBL" id="MDL0088817.1"/>
    </source>
</evidence>
<dbReference type="InterPro" id="IPR036653">
    <property type="entry name" value="CinA-like_C"/>
</dbReference>
<reference evidence="2" key="1">
    <citation type="submission" date="2022-08" db="EMBL/GenBank/DDBJ databases">
        <authorList>
            <person name="Wang H."/>
        </authorList>
    </citation>
    <scope>NUCLEOTIDE SEQUENCE</scope>
    <source>
        <strain evidence="2">PS10</strain>
    </source>
</reference>
<dbReference type="NCBIfam" id="TIGR00199">
    <property type="entry name" value="PncC_domain"/>
    <property type="match status" value="1"/>
</dbReference>
<sequence>MRHRILIVGDELKMNKPMLNYIYESYESHFGELGDISFVTKSNTEFLFVVENLIEGYDSLCIFADDENYGIMARNLATLSGDVLEINDNQTLVAKNAISVNQGSFLIKLNETFINLITANSGQKLPEILVKNDDEVSEFFIFDTDTKSVKILLKPLANPYKVGVSISEILPNLSAIKVVAWQFGSVSGFKKSVKNLFSNKMIDDKNLIKFIADKMIQNGVKITFAESCSAGLCAASIAKFSGISEIFDGSLVTYANAIKHEWLGVSDKILSEFGAVSKECVEAMTQGALRSSYADFAIAVSGIAGPNGGSDEKPVGLVYVSILHKSGESLTQKLMLNGDRNYIREQSVLSAFLLILKLKPELFFS</sequence>
<accession>A0ABT7HQ21</accession>
<dbReference type="InterPro" id="IPR008136">
    <property type="entry name" value="CinA_C"/>
</dbReference>
<keyword evidence="3" id="KW-1185">Reference proteome</keyword>
<comment type="caution">
    <text evidence="2">The sequence shown here is derived from an EMBL/GenBank/DDBJ whole genome shotgun (WGS) entry which is preliminary data.</text>
</comment>
<feature type="domain" description="CinA C-terminal" evidence="1">
    <location>
        <begin position="206"/>
        <end position="357"/>
    </location>
</feature>
<dbReference type="SUPFAM" id="SSF142433">
    <property type="entry name" value="CinA-like"/>
    <property type="match status" value="1"/>
</dbReference>
<name>A0ABT7HQ21_9BACT</name>
<reference evidence="2" key="2">
    <citation type="journal article" date="2023" name="Microorganisms">
        <title>Isolation and Genomic Characteristics of Cat-Borne Campylobacter felis sp. nov. and Sheep-Borne Campylobacter ovis sp. nov.</title>
        <authorList>
            <person name="Wang H."/>
            <person name="Li Y."/>
            <person name="Gu Y."/>
            <person name="Zhou G."/>
            <person name="Chen X."/>
            <person name="Zhang X."/>
            <person name="Shao Z."/>
            <person name="Zhang J."/>
            <person name="Zhang M."/>
        </authorList>
    </citation>
    <scope>NUCLEOTIDE SEQUENCE</scope>
    <source>
        <strain evidence="2">PS10</strain>
    </source>
</reference>
<organism evidence="2 3">
    <name type="scientific">Campylobacter gastrosuis</name>
    <dbReference type="NCBI Taxonomy" id="2974576"/>
    <lineage>
        <taxon>Bacteria</taxon>
        <taxon>Pseudomonadati</taxon>
        <taxon>Campylobacterota</taxon>
        <taxon>Epsilonproteobacteria</taxon>
        <taxon>Campylobacterales</taxon>
        <taxon>Campylobacteraceae</taxon>
        <taxon>Campylobacter</taxon>
    </lineage>
</organism>
<evidence type="ECO:0000259" key="1">
    <source>
        <dbReference type="Pfam" id="PF02464"/>
    </source>
</evidence>
<protein>
    <submittedName>
        <fullName evidence="2">CinA family protein</fullName>
    </submittedName>
</protein>
<dbReference type="RefSeq" id="WP_284937475.1">
    <property type="nucleotide sequence ID" value="NZ_JANURM010000004.1"/>
</dbReference>
<proteinExistence type="predicted"/>